<organism evidence="1 2">
    <name type="scientific">Fusarium mexicanum</name>
    <dbReference type="NCBI Taxonomy" id="751941"/>
    <lineage>
        <taxon>Eukaryota</taxon>
        <taxon>Fungi</taxon>
        <taxon>Dikarya</taxon>
        <taxon>Ascomycota</taxon>
        <taxon>Pezizomycotina</taxon>
        <taxon>Sordariomycetes</taxon>
        <taxon>Hypocreomycetidae</taxon>
        <taxon>Hypocreales</taxon>
        <taxon>Nectriaceae</taxon>
        <taxon>Fusarium</taxon>
        <taxon>Fusarium fujikuroi species complex</taxon>
    </lineage>
</organism>
<proteinExistence type="predicted"/>
<sequence>MSFLSLAFPALCAAAAVSNCGNPSKRVEWCELDDAARQQYTDAIDRLWYFWQQEDPKTRTLEFAGYKTQNQFDGTKPRPASLDDTLLMNVADDLKVKDLMST</sequence>
<reference evidence="1 2" key="1">
    <citation type="submission" date="2020-05" db="EMBL/GenBank/DDBJ databases">
        <title>Identification and distribution of gene clusters putatively required for synthesis of sphingolipid metabolism inhibitors in phylogenetically diverse species of the filamentous fungus Fusarium.</title>
        <authorList>
            <person name="Kim H.-S."/>
            <person name="Busman M."/>
            <person name="Brown D.W."/>
            <person name="Divon H."/>
            <person name="Uhlig S."/>
            <person name="Proctor R.H."/>
        </authorList>
    </citation>
    <scope>NUCLEOTIDE SEQUENCE [LARGE SCALE GENOMIC DNA]</scope>
    <source>
        <strain evidence="1 2">NRRL 53147</strain>
    </source>
</reference>
<dbReference type="SUPFAM" id="SSF48056">
    <property type="entry name" value="Di-copper centre-containing domain"/>
    <property type="match status" value="1"/>
</dbReference>
<accession>A0A8H5N1S3</accession>
<dbReference type="AlphaFoldDB" id="A0A8H5N1S3"/>
<dbReference type="Proteomes" id="UP000522262">
    <property type="component" value="Unassembled WGS sequence"/>
</dbReference>
<evidence type="ECO:0000313" key="1">
    <source>
        <dbReference type="EMBL" id="KAF5549084.1"/>
    </source>
</evidence>
<dbReference type="Gene3D" id="1.10.1280.10">
    <property type="entry name" value="Di-copper center containing domain from catechol oxidase"/>
    <property type="match status" value="1"/>
</dbReference>
<evidence type="ECO:0000313" key="2">
    <source>
        <dbReference type="Proteomes" id="UP000522262"/>
    </source>
</evidence>
<dbReference type="InterPro" id="IPR008922">
    <property type="entry name" value="Di-copper_centre_dom_sf"/>
</dbReference>
<dbReference type="EMBL" id="JAAOAM010000092">
    <property type="protein sequence ID" value="KAF5549084.1"/>
    <property type="molecule type" value="Genomic_DNA"/>
</dbReference>
<gene>
    <name evidence="1" type="ORF">FMEXI_4426</name>
</gene>
<keyword evidence="2" id="KW-1185">Reference proteome</keyword>
<comment type="caution">
    <text evidence="1">The sequence shown here is derived from an EMBL/GenBank/DDBJ whole genome shotgun (WGS) entry which is preliminary data.</text>
</comment>
<name>A0A8H5N1S3_9HYPO</name>
<protein>
    <submittedName>
        <fullName evidence="1">Tyrosinase</fullName>
    </submittedName>
</protein>